<feature type="domain" description="DUF7779" evidence="3">
    <location>
        <begin position="319"/>
        <end position="400"/>
    </location>
</feature>
<dbReference type="Gene3D" id="1.25.40.10">
    <property type="entry name" value="Tetratricopeptide repeat domain"/>
    <property type="match status" value="2"/>
</dbReference>
<dbReference type="SUPFAM" id="SSF52540">
    <property type="entry name" value="P-loop containing nucleoside triphosphate hydrolases"/>
    <property type="match status" value="1"/>
</dbReference>
<dbReference type="RefSeq" id="WP_378977896.1">
    <property type="nucleotide sequence ID" value="NZ_JBHTBJ010000071.1"/>
</dbReference>
<dbReference type="InterPro" id="IPR002182">
    <property type="entry name" value="NB-ARC"/>
</dbReference>
<dbReference type="Pfam" id="PF13374">
    <property type="entry name" value="TPR_10"/>
    <property type="match status" value="1"/>
</dbReference>
<dbReference type="SUPFAM" id="SSF48452">
    <property type="entry name" value="TPR-like"/>
    <property type="match status" value="3"/>
</dbReference>
<gene>
    <name evidence="4" type="ORF">ACFQS1_39170</name>
</gene>
<dbReference type="PRINTS" id="PR00364">
    <property type="entry name" value="DISEASERSIST"/>
</dbReference>
<organism evidence="4 5">
    <name type="scientific">Paractinoplanes rhizophilus</name>
    <dbReference type="NCBI Taxonomy" id="1416877"/>
    <lineage>
        <taxon>Bacteria</taxon>
        <taxon>Bacillati</taxon>
        <taxon>Actinomycetota</taxon>
        <taxon>Actinomycetes</taxon>
        <taxon>Micromonosporales</taxon>
        <taxon>Micromonosporaceae</taxon>
        <taxon>Paractinoplanes</taxon>
    </lineage>
</organism>
<feature type="domain" description="NB-ARC" evidence="2">
    <location>
        <begin position="89"/>
        <end position="226"/>
    </location>
</feature>
<dbReference type="InterPro" id="IPR011990">
    <property type="entry name" value="TPR-like_helical_dom_sf"/>
</dbReference>
<keyword evidence="5" id="KW-1185">Reference proteome</keyword>
<evidence type="ECO:0000313" key="5">
    <source>
        <dbReference type="Proteomes" id="UP001596548"/>
    </source>
</evidence>
<dbReference type="PANTHER" id="PTHR46082">
    <property type="entry name" value="ATP/GTP-BINDING PROTEIN-RELATED"/>
    <property type="match status" value="1"/>
</dbReference>
<comment type="caution">
    <text evidence="4">The sequence shown here is derived from an EMBL/GenBank/DDBJ whole genome shotgun (WGS) entry which is preliminary data.</text>
</comment>
<dbReference type="Pfam" id="PF13424">
    <property type="entry name" value="TPR_12"/>
    <property type="match status" value="3"/>
</dbReference>
<evidence type="ECO:0000259" key="3">
    <source>
        <dbReference type="Pfam" id="PF25000"/>
    </source>
</evidence>
<sequence>MTTTPSTTPSPEPGRPPTRTQIDARQAQGVQAGDHNTQVNHFAGRAPVTWPALVGVMPALADQRVDRPADGELADAVTNSEQTVVLCQVLAGLGGVGKTQLAAALAHRLRGDRDVDLLVWITATSRSAILAGYTEAARRVTGIDDTNPEQAAARFLAWLNETHQRRWLIVLDNLDDPNDLIGLWPPTVIGGHTVVTTRRRDTALLTGRRLIDVDVFTPDQAAAYLHQKLSGQPQSLDEAEELAADLGHLPLALSQAAAYILDRVPRMTCAHYRTLLADQRRSLSHFAPHALPDQNRDIVAATWTLSIQRADELPPAGLARPVLQLAALLDPNGIPLDVLTATRVAAYCAQRLDRPVDRDDLDDALHTLRRFSLLTVDETTGTARAHALLQRAVRDNTDPDDQPPLATAAAAALFEQWPRVERNASHAQAHRANTTALWAVASTYLCNAGRGVHPVLFRVNNSLGDIGLFSLAAAAYRQLLDDCLRILGPDHRDTLAARGNLAQCRGMAGDPAGAADAFQQLLDDCLRILGPDHPDTLAARGNLAWSRSKAGDPAGAADAFQQLLDDCLRILGPDHRDTLIIRSNIGESRGEAGDPAGAADAFQQLLDDCLRILGPDHKQTLAARTKLATWRGKAGDPAGAADAFQQLLDSYLRILGPDHPDTLTARGNLARWRGKAGDPAGAADAFQQLLDSYLRILGPDHPDTLAAGSNVGEWRGEAGDPAGAADAFQQLLDSYLRILGPDHPQTLAARGNLARWRGEAGDPAGAVNAFQQLLDDCLRMLGPDHPHTLMCRKNLTYWGAWAEKGDHI</sequence>
<proteinExistence type="predicted"/>
<dbReference type="Pfam" id="PF00931">
    <property type="entry name" value="NB-ARC"/>
    <property type="match status" value="1"/>
</dbReference>
<evidence type="ECO:0000259" key="2">
    <source>
        <dbReference type="Pfam" id="PF00931"/>
    </source>
</evidence>
<dbReference type="InterPro" id="IPR053137">
    <property type="entry name" value="NLR-like"/>
</dbReference>
<dbReference type="Proteomes" id="UP001596548">
    <property type="component" value="Unassembled WGS sequence"/>
</dbReference>
<protein>
    <submittedName>
        <fullName evidence="4">Tetratricopeptide repeat protein</fullName>
    </submittedName>
</protein>
<feature type="region of interest" description="Disordered" evidence="1">
    <location>
        <begin position="1"/>
        <end position="21"/>
    </location>
</feature>
<dbReference type="PANTHER" id="PTHR46082:SF6">
    <property type="entry name" value="AAA+ ATPASE DOMAIN-CONTAINING PROTEIN-RELATED"/>
    <property type="match status" value="1"/>
</dbReference>
<dbReference type="Gene3D" id="3.40.50.300">
    <property type="entry name" value="P-loop containing nucleotide triphosphate hydrolases"/>
    <property type="match status" value="1"/>
</dbReference>
<evidence type="ECO:0000313" key="4">
    <source>
        <dbReference type="EMBL" id="MFC7280016.1"/>
    </source>
</evidence>
<dbReference type="InterPro" id="IPR027417">
    <property type="entry name" value="P-loop_NTPase"/>
</dbReference>
<name>A0ABW2I569_9ACTN</name>
<evidence type="ECO:0000256" key="1">
    <source>
        <dbReference type="SAM" id="MobiDB-lite"/>
    </source>
</evidence>
<dbReference type="Pfam" id="PF25000">
    <property type="entry name" value="DUF7779"/>
    <property type="match status" value="1"/>
</dbReference>
<dbReference type="InterPro" id="IPR056681">
    <property type="entry name" value="DUF7779"/>
</dbReference>
<accession>A0ABW2I569</accession>
<reference evidence="5" key="1">
    <citation type="journal article" date="2019" name="Int. J. Syst. Evol. Microbiol.">
        <title>The Global Catalogue of Microorganisms (GCM) 10K type strain sequencing project: providing services to taxonomists for standard genome sequencing and annotation.</title>
        <authorList>
            <consortium name="The Broad Institute Genomics Platform"/>
            <consortium name="The Broad Institute Genome Sequencing Center for Infectious Disease"/>
            <person name="Wu L."/>
            <person name="Ma J."/>
        </authorList>
    </citation>
    <scope>NUCLEOTIDE SEQUENCE [LARGE SCALE GENOMIC DNA]</scope>
    <source>
        <strain evidence="5">XZYJT-10</strain>
    </source>
</reference>
<dbReference type="EMBL" id="JBHTBJ010000071">
    <property type="protein sequence ID" value="MFC7280016.1"/>
    <property type="molecule type" value="Genomic_DNA"/>
</dbReference>